<dbReference type="EMBL" id="JAKOGI010000245">
    <property type="protein sequence ID" value="KAJ8438676.1"/>
    <property type="molecule type" value="Genomic_DNA"/>
</dbReference>
<feature type="region of interest" description="Disordered" evidence="1">
    <location>
        <begin position="128"/>
        <end position="152"/>
    </location>
</feature>
<protein>
    <submittedName>
        <fullName evidence="2">Uncharacterized protein</fullName>
    </submittedName>
</protein>
<dbReference type="Proteomes" id="UP001153076">
    <property type="component" value="Unassembled WGS sequence"/>
</dbReference>
<name>A0A9Q1QEK5_9CARY</name>
<dbReference type="AlphaFoldDB" id="A0A9Q1QEK5"/>
<reference evidence="2" key="1">
    <citation type="submission" date="2022-04" db="EMBL/GenBank/DDBJ databases">
        <title>Carnegiea gigantea Genome sequencing and assembly v2.</title>
        <authorList>
            <person name="Copetti D."/>
            <person name="Sanderson M.J."/>
            <person name="Burquez A."/>
            <person name="Wojciechowski M.F."/>
        </authorList>
    </citation>
    <scope>NUCLEOTIDE SEQUENCE</scope>
    <source>
        <strain evidence="2">SGP5-SGP5p</strain>
        <tissue evidence="2">Aerial part</tissue>
    </source>
</reference>
<evidence type="ECO:0000313" key="2">
    <source>
        <dbReference type="EMBL" id="KAJ8438676.1"/>
    </source>
</evidence>
<sequence length="152" mass="17594">MPNFERLAKSTMTLMMYATHSHRTAWFKELEQTLKPRQDKKHRGGFLSGRCPYGLQRHPRAANLHKYWQVTRRPTDDPRMLPCQHPATRGMIGSARTRRVPLEQKVEDFISFPTEALLIHMVASAERDRPHPQGIGGMEEIPLDEGRPDRTV</sequence>
<evidence type="ECO:0000313" key="3">
    <source>
        <dbReference type="Proteomes" id="UP001153076"/>
    </source>
</evidence>
<proteinExistence type="predicted"/>
<comment type="caution">
    <text evidence="2">The sequence shown here is derived from an EMBL/GenBank/DDBJ whole genome shotgun (WGS) entry which is preliminary data.</text>
</comment>
<organism evidence="2 3">
    <name type="scientific">Carnegiea gigantea</name>
    <dbReference type="NCBI Taxonomy" id="171969"/>
    <lineage>
        <taxon>Eukaryota</taxon>
        <taxon>Viridiplantae</taxon>
        <taxon>Streptophyta</taxon>
        <taxon>Embryophyta</taxon>
        <taxon>Tracheophyta</taxon>
        <taxon>Spermatophyta</taxon>
        <taxon>Magnoliopsida</taxon>
        <taxon>eudicotyledons</taxon>
        <taxon>Gunneridae</taxon>
        <taxon>Pentapetalae</taxon>
        <taxon>Caryophyllales</taxon>
        <taxon>Cactineae</taxon>
        <taxon>Cactaceae</taxon>
        <taxon>Cactoideae</taxon>
        <taxon>Echinocereeae</taxon>
        <taxon>Carnegiea</taxon>
    </lineage>
</organism>
<gene>
    <name evidence="2" type="ORF">Cgig2_031641</name>
</gene>
<evidence type="ECO:0000256" key="1">
    <source>
        <dbReference type="SAM" id="MobiDB-lite"/>
    </source>
</evidence>
<accession>A0A9Q1QEK5</accession>
<keyword evidence="3" id="KW-1185">Reference proteome</keyword>